<reference evidence="1" key="1">
    <citation type="journal article" date="2012" name="Nature">
        <title>The tomato genome sequence provides insights into fleshy fruit evolution.</title>
        <authorList>
            <consortium name="Tomato Genome Consortium"/>
        </authorList>
    </citation>
    <scope>NUCLEOTIDE SEQUENCE [LARGE SCALE GENOMIC DNA]</scope>
    <source>
        <strain evidence="1">cv. Heinz 1706</strain>
    </source>
</reference>
<dbReference type="InParanoid" id="A0A494G9P7"/>
<dbReference type="EnsemblPlants" id="Solyc00g092890.1.1">
    <property type="protein sequence ID" value="Solyc00g092890.1.1.1.CDS"/>
    <property type="gene ID" value="Solyc00g092890.1"/>
</dbReference>
<keyword evidence="2" id="KW-1185">Reference proteome</keyword>
<dbReference type="AlphaFoldDB" id="A0A494G9P7"/>
<accession>A0A494G9P7</accession>
<reference evidence="1" key="2">
    <citation type="submission" date="2019-04" db="UniProtKB">
        <authorList>
            <consortium name="EnsemblPlants"/>
        </authorList>
    </citation>
    <scope>IDENTIFICATION</scope>
    <source>
        <strain evidence="1">cv. Heinz 1706</strain>
    </source>
</reference>
<organism evidence="1">
    <name type="scientific">Solanum lycopersicum</name>
    <name type="common">Tomato</name>
    <name type="synonym">Lycopersicon esculentum</name>
    <dbReference type="NCBI Taxonomy" id="4081"/>
    <lineage>
        <taxon>Eukaryota</taxon>
        <taxon>Viridiplantae</taxon>
        <taxon>Streptophyta</taxon>
        <taxon>Embryophyta</taxon>
        <taxon>Tracheophyta</taxon>
        <taxon>Spermatophyta</taxon>
        <taxon>Magnoliopsida</taxon>
        <taxon>eudicotyledons</taxon>
        <taxon>Gunneridae</taxon>
        <taxon>Pentapetalae</taxon>
        <taxon>asterids</taxon>
        <taxon>lamiids</taxon>
        <taxon>Solanales</taxon>
        <taxon>Solanaceae</taxon>
        <taxon>Solanoideae</taxon>
        <taxon>Solaneae</taxon>
        <taxon>Solanum</taxon>
        <taxon>Solanum subgen. Lycopersicon</taxon>
    </lineage>
</organism>
<dbReference type="Proteomes" id="UP000004994">
    <property type="component" value="Unassembled WGS sequence"/>
</dbReference>
<evidence type="ECO:0000313" key="2">
    <source>
        <dbReference type="Proteomes" id="UP000004994"/>
    </source>
</evidence>
<dbReference type="PaxDb" id="4081-Solyc00g092890.1.1"/>
<proteinExistence type="predicted"/>
<protein>
    <submittedName>
        <fullName evidence="1">Uncharacterized protein</fullName>
    </submittedName>
</protein>
<evidence type="ECO:0000313" key="1">
    <source>
        <dbReference type="EnsemblPlants" id="Solyc00g092890.1.1.1.CDS"/>
    </source>
</evidence>
<name>A0A494G9P7_SOLLC</name>
<sequence length="117" mass="12453">MRLHSAATHTATVWSRPRPTDICLAPLSSPARRASQGNPPVLDFPRALAVGTPSARAATTTSPKPVIRDGAALTTQRHCARRMACTSLHQSICIAGEHETQIEEACSEWGNASLEIG</sequence>
<dbReference type="Gramene" id="Solyc00g092890.1.1">
    <property type="protein sequence ID" value="Solyc00g092890.1.1.1.CDS"/>
    <property type="gene ID" value="Solyc00g092890.1"/>
</dbReference>